<dbReference type="InterPro" id="IPR013783">
    <property type="entry name" value="Ig-like_fold"/>
</dbReference>
<dbReference type="InterPro" id="IPR018247">
    <property type="entry name" value="EF_Hand_1_Ca_BS"/>
</dbReference>
<evidence type="ECO:0000259" key="2">
    <source>
        <dbReference type="Pfam" id="PF07581"/>
    </source>
</evidence>
<name>A0A0K1YBK8_9EURY</name>
<feature type="domain" description="GLUG" evidence="2">
    <location>
        <begin position="170"/>
        <end position="193"/>
    </location>
</feature>
<feature type="domain" description="GLUG" evidence="2">
    <location>
        <begin position="251"/>
        <end position="276"/>
    </location>
</feature>
<accession>A0A0K1YBK8</accession>
<feature type="region of interest" description="Disordered" evidence="1">
    <location>
        <begin position="395"/>
        <end position="434"/>
    </location>
</feature>
<organism evidence="3">
    <name type="scientific">uncultured haloarchaeon</name>
    <dbReference type="NCBI Taxonomy" id="160804"/>
    <lineage>
        <taxon>Archaea</taxon>
        <taxon>Methanobacteriati</taxon>
        <taxon>Methanobacteriota</taxon>
        <taxon>Stenosarchaea group</taxon>
        <taxon>Halobacteria</taxon>
        <taxon>Halobacteriales</taxon>
        <taxon>Halobacteriaceae</taxon>
        <taxon>environmental samples</taxon>
    </lineage>
</organism>
<proteinExistence type="predicted"/>
<feature type="domain" description="GLUG" evidence="2">
    <location>
        <begin position="586"/>
        <end position="612"/>
    </location>
</feature>
<dbReference type="Gene3D" id="2.60.40.10">
    <property type="entry name" value="Immunoglobulins"/>
    <property type="match status" value="1"/>
</dbReference>
<dbReference type="Gene3D" id="2.160.20.110">
    <property type="match status" value="2"/>
</dbReference>
<feature type="domain" description="GLUG" evidence="2">
    <location>
        <begin position="561"/>
        <end position="585"/>
    </location>
</feature>
<dbReference type="AlphaFoldDB" id="A0A0K1YBK8"/>
<evidence type="ECO:0000256" key="1">
    <source>
        <dbReference type="SAM" id="MobiDB-lite"/>
    </source>
</evidence>
<feature type="region of interest" description="Disordered" evidence="1">
    <location>
        <begin position="30"/>
        <end position="64"/>
    </location>
</feature>
<dbReference type="InterPro" id="IPR011493">
    <property type="entry name" value="GLUG"/>
</dbReference>
<feature type="compositionally biased region" description="Gly residues" evidence="1">
    <location>
        <begin position="400"/>
        <end position="412"/>
    </location>
</feature>
<protein>
    <submittedName>
        <fullName evidence="3">GLUG domain protein</fullName>
    </submittedName>
</protein>
<dbReference type="EMBL" id="KT322177">
    <property type="protein sequence ID" value="AKY04308.1"/>
    <property type="molecule type" value="Genomic_DNA"/>
</dbReference>
<dbReference type="PROSITE" id="PS00018">
    <property type="entry name" value="EF_HAND_1"/>
    <property type="match status" value="1"/>
</dbReference>
<reference evidence="3" key="1">
    <citation type="journal article" date="2015" name="BMC Genomics">
        <title>Diversity of the cell-wall associated genomic island of the archaeon Haloquadratum walsbyi.</title>
        <authorList>
            <person name="Martin-Cuadrado A.B."/>
            <person name="Pasic L."/>
            <person name="Rodriguez-Valera F."/>
        </authorList>
    </citation>
    <scope>NUCLEOTIDE SEQUENCE</scope>
</reference>
<sequence length="929" mass="92182">MSSRVLTTLGVVLCALVVTVAAAAAPVTAGTTAQPHPQQSQPPVEGEVDIDPSDLPGDGTESNPYEISNVSELQAMEDDLDANYELVSDIDASQTAQFNDGRGFDPVGGTEFRETTPPPFTGSFEGNDHTITGLTINRPDQSAGGVFGFSRGTITNVTLTDITIVANTFVGGLVGFHLEGGTITNASASGSVTGTGENGDIGGLVGINSGSIQTATASGTVNGSGAAGGVVGLNTPAGTIATARSSGSVTGNESVGGLVGGNGGLIQNATASESVTGNDSVGGIVGTNVFRFVSDGNETVRAGTIQDTFAVGAVSGNADVGGLVGSNSAPGTTTTGTVEQSYFDEQATGQSASAGNATGLTTAEMQGQAAAENMNRFDFDNTWTTTSEYPALRALSGADEGSGSGSGSGGDDGSIEVDVDPSDLSGDGSESNPYEISNVSELQAMEDDLDANYELVSDIDASQTEQFNNGSGFDPTGSVNPAFSGSFDGTNNTITGLTIDRPDESNVGVFGATVGGATLADVTLVNVTVTGDRNVGGLVGSTGFDDNITDATASGNVTGESDVGGLVGFNNGGTIQNATASGSVTGNSRVGGLVGTNNGGTIQNATASGNVTGGFEVGGLVGTNNGNITDAFAVGPVTGDTNVGGLVGSNVAGPDGSGTIQDTFAVGPVSGNTEVGGLVGQNQSDTTVEQSYFDIQATGQTTSAGNATGLTTAEMQGQAAAENMALAFGETWQTVSGDYPELIALTDPDADSDERSQSNPESAQFEITLTETSEAEAVPVGEQLRVTTQITNTGSQQTEATIQLTTTAGTATGTDTDTDTQSLTLASGDSTTQTLTVDTAGVQPGTYTATVSVGITAAPSESESGSGGDAETETTTEFAVSPLEGAPGEFDTNGDGEIGITEVSAAAADFIDGDLSIGEISQIAAEFIN</sequence>
<feature type="domain" description="GLUG" evidence="2">
    <location>
        <begin position="533"/>
        <end position="558"/>
    </location>
</feature>
<dbReference type="Pfam" id="PF07581">
    <property type="entry name" value="Glug"/>
    <property type="match status" value="5"/>
</dbReference>
<evidence type="ECO:0000313" key="3">
    <source>
        <dbReference type="EMBL" id="AKY04308.1"/>
    </source>
</evidence>